<evidence type="ECO:0000259" key="1">
    <source>
        <dbReference type="Pfam" id="PF20248"/>
    </source>
</evidence>
<feature type="domain" description="DUF6603" evidence="1">
    <location>
        <begin position="457"/>
        <end position="1007"/>
    </location>
</feature>
<dbReference type="RefSeq" id="WP_358137549.1">
    <property type="nucleotide sequence ID" value="NZ_JBFALK010000016.1"/>
</dbReference>
<name>A0ABV3GLC7_MICGL</name>
<dbReference type="EMBL" id="JBFALK010000016">
    <property type="protein sequence ID" value="MEV0972435.1"/>
    <property type="molecule type" value="Genomic_DNA"/>
</dbReference>
<dbReference type="InterPro" id="IPR046538">
    <property type="entry name" value="DUF6603"/>
</dbReference>
<accession>A0ABV3GLC7</accession>
<dbReference type="Pfam" id="PF20248">
    <property type="entry name" value="DUF6603"/>
    <property type="match status" value="1"/>
</dbReference>
<sequence length="1152" mass="122170">MTEPSTFDRVLGELGLALRPLADSLASPQAALGLLRELGWIAEAVPQPLLDLRTDLDTLTEGLRRLYGEAGVVTGDTTDLAALPGDVARVLAAVDRILSAIRALATAPDDVIPESLRADGFGEKFPRQLIDHLVSDYLITYRPRLGFALRALGVLRTTSEPAQGDRPPYRRTVLDLDRLPQTLTSPGLMLANAFGWGRDDFDHGELLSAIDDFLMSAGFDIRFGPVDDATATGLLGLPAEQDLPLDRTMPRGLKAVLLEGFVNGAVMTGDVRLLPLPGTATGKPGLAIVPALNGELDTALPVGGGLTATVRTDLDLQGGVGLQVRPGEPIGLIVGFRSGTAPTHATGSIQVRLDGGDATGTPRVLLGAADRTRLVLRGVSGAGGVRLDADDGVDPYVEVELKGLEFVFVPDGSDGFLSVIMPADGFAFETDVTVGLSHRDGFSFRGTSNLEIDVPAHRRIGPVEVRSLAVSAMPSGGSLQVTLGATFAASLGPVRAVVDRAGLKAELEPRPDLDGNLGPVELSTGSLPPSGVGLSIDAGVVTGGGYLRFDADRGEYSGVLELELADTLSLKALGLLTTRPFSLMTLVTAELGDGVPVGFGFTLLEVGGLLALNRGMNVAALTEGVRTGSLTSLMFPRDVVANAPKILSDLRTYFPSRPGTFLVGPMAKLAWGAPRLMHLTMGLIVEIPGNVAVVGVLRVALPHEDRPVVLLQVQFAGAIEFDKKRLYFHATLFDSRIASVPLSGEFGLLVAWGEDANFVASLGGFHPNFAPPALPFPTPRRVTISLLNSSVARLTAQGYFAITPNTVQFGARLDLYFKVSAFSVTGFVGFDALLQLSPLHFDVEIAAAMSVKAFGVGLFSVKIRGSLDGPSPWHVKGHGAISLLFWDLDVDFEHTFGDRHVQPELLIDVLAALTSELGKPEAWRAVARDGRLPAVTVREPGDITLHPNGVLRVSQKALPLGLTLDKVGTQRPVGANHLTLAPAGPLVRVADAHDEFAPAQFVEMSDADRLSRPAFETQRSGVDIAAAGADVRTSGMAKRVVRYEEILHDRSFTRQRRRFAPYQEGLFTFLLRDNAVARSPMSRSSRDLLRPPGETVTVSGESYSVAYTADNRAFAPAFASAAAAHQFRAETVADDPAMADAVHVIPSFEVVS</sequence>
<protein>
    <submittedName>
        <fullName evidence="2">DUF6603 domain-containing protein</fullName>
    </submittedName>
</protein>
<dbReference type="Proteomes" id="UP001551675">
    <property type="component" value="Unassembled WGS sequence"/>
</dbReference>
<organism evidence="2 3">
    <name type="scientific">Microtetraspora glauca</name>
    <dbReference type="NCBI Taxonomy" id="1996"/>
    <lineage>
        <taxon>Bacteria</taxon>
        <taxon>Bacillati</taxon>
        <taxon>Actinomycetota</taxon>
        <taxon>Actinomycetes</taxon>
        <taxon>Streptosporangiales</taxon>
        <taxon>Streptosporangiaceae</taxon>
        <taxon>Microtetraspora</taxon>
    </lineage>
</organism>
<keyword evidence="3" id="KW-1185">Reference proteome</keyword>
<evidence type="ECO:0000313" key="2">
    <source>
        <dbReference type="EMBL" id="MEV0972435.1"/>
    </source>
</evidence>
<proteinExistence type="predicted"/>
<reference evidence="2 3" key="1">
    <citation type="submission" date="2024-06" db="EMBL/GenBank/DDBJ databases">
        <title>The Natural Products Discovery Center: Release of the First 8490 Sequenced Strains for Exploring Actinobacteria Biosynthetic Diversity.</title>
        <authorList>
            <person name="Kalkreuter E."/>
            <person name="Kautsar S.A."/>
            <person name="Yang D."/>
            <person name="Bader C.D."/>
            <person name="Teijaro C.N."/>
            <person name="Fluegel L."/>
            <person name="Davis C.M."/>
            <person name="Simpson J.R."/>
            <person name="Lauterbach L."/>
            <person name="Steele A.D."/>
            <person name="Gui C."/>
            <person name="Meng S."/>
            <person name="Li G."/>
            <person name="Viehrig K."/>
            <person name="Ye F."/>
            <person name="Su P."/>
            <person name="Kiefer A.F."/>
            <person name="Nichols A."/>
            <person name="Cepeda A.J."/>
            <person name="Yan W."/>
            <person name="Fan B."/>
            <person name="Jiang Y."/>
            <person name="Adhikari A."/>
            <person name="Zheng C.-J."/>
            <person name="Schuster L."/>
            <person name="Cowan T.M."/>
            <person name="Smanski M.J."/>
            <person name="Chevrette M.G."/>
            <person name="De Carvalho L.P.S."/>
            <person name="Shen B."/>
        </authorList>
    </citation>
    <scope>NUCLEOTIDE SEQUENCE [LARGE SCALE GENOMIC DNA]</scope>
    <source>
        <strain evidence="2 3">NPDC050100</strain>
    </source>
</reference>
<gene>
    <name evidence="2" type="ORF">AB0I59_27855</name>
</gene>
<evidence type="ECO:0000313" key="3">
    <source>
        <dbReference type="Proteomes" id="UP001551675"/>
    </source>
</evidence>
<comment type="caution">
    <text evidence="2">The sequence shown here is derived from an EMBL/GenBank/DDBJ whole genome shotgun (WGS) entry which is preliminary data.</text>
</comment>